<proteinExistence type="predicted"/>
<name>A0A4R3NUK7_9HYPH</name>
<gene>
    <name evidence="1" type="ORF">EDC90_1007135</name>
</gene>
<dbReference type="RefSeq" id="WP_132309927.1">
    <property type="nucleotide sequence ID" value="NZ_SMAR01000007.1"/>
</dbReference>
<sequence length="126" mass="12575">MIPLLTLSYRTVSGIAAYLIARHGADHRSAEPATAPTDKLIGAVGELGSEDGGMADIVKAGMSEVRLGGTVENGDPLTADANSKAVKAAPAAGETVAIIGTAESDGEAEDVIPYLAAPGFLSNPSA</sequence>
<accession>A0A4R3NUK7</accession>
<dbReference type="AlphaFoldDB" id="A0A4R3NUK7"/>
<reference evidence="1 2" key="1">
    <citation type="submission" date="2019-03" db="EMBL/GenBank/DDBJ databases">
        <title>Freshwater and sediment microbial communities from various areas in North America, analyzing microbe dynamics in response to fracking.</title>
        <authorList>
            <person name="Lamendella R."/>
        </authorList>
    </citation>
    <scope>NUCLEOTIDE SEQUENCE [LARGE SCALE GENOMIC DNA]</scope>
    <source>
        <strain evidence="1 2">175.2</strain>
    </source>
</reference>
<comment type="caution">
    <text evidence="1">The sequence shown here is derived from an EMBL/GenBank/DDBJ whole genome shotgun (WGS) entry which is preliminary data.</text>
</comment>
<evidence type="ECO:0000313" key="1">
    <source>
        <dbReference type="EMBL" id="TCT41158.1"/>
    </source>
</evidence>
<dbReference type="OrthoDB" id="7860129at2"/>
<dbReference type="Proteomes" id="UP000295097">
    <property type="component" value="Unassembled WGS sequence"/>
</dbReference>
<protein>
    <submittedName>
        <fullName evidence="1">Uncharacterized protein</fullName>
    </submittedName>
</protein>
<dbReference type="EMBL" id="SMAR01000007">
    <property type="protein sequence ID" value="TCT41158.1"/>
    <property type="molecule type" value="Genomic_DNA"/>
</dbReference>
<organism evidence="1 2">
    <name type="scientific">Martelella mediterranea</name>
    <dbReference type="NCBI Taxonomy" id="293089"/>
    <lineage>
        <taxon>Bacteria</taxon>
        <taxon>Pseudomonadati</taxon>
        <taxon>Pseudomonadota</taxon>
        <taxon>Alphaproteobacteria</taxon>
        <taxon>Hyphomicrobiales</taxon>
        <taxon>Aurantimonadaceae</taxon>
        <taxon>Martelella</taxon>
    </lineage>
</organism>
<evidence type="ECO:0000313" key="2">
    <source>
        <dbReference type="Proteomes" id="UP000295097"/>
    </source>
</evidence>
<keyword evidence="2" id="KW-1185">Reference proteome</keyword>